<keyword evidence="12" id="KW-1185">Reference proteome</keyword>
<dbReference type="EC" id="2.7.13.3" evidence="2"/>
<dbReference type="Pfam" id="PF00512">
    <property type="entry name" value="HisKA"/>
    <property type="match status" value="1"/>
</dbReference>
<keyword evidence="11" id="KW-0418">Kinase</keyword>
<evidence type="ECO:0000256" key="4">
    <source>
        <dbReference type="ARBA" id="ARBA00023015"/>
    </source>
</evidence>
<evidence type="ECO:0000256" key="3">
    <source>
        <dbReference type="ARBA" id="ARBA00022553"/>
    </source>
</evidence>
<dbReference type="InterPro" id="IPR013783">
    <property type="entry name" value="Ig-like_fold"/>
</dbReference>
<evidence type="ECO:0000259" key="9">
    <source>
        <dbReference type="PROSITE" id="PS50109"/>
    </source>
</evidence>
<dbReference type="Gene3D" id="1.10.287.130">
    <property type="match status" value="1"/>
</dbReference>
<dbReference type="CDD" id="cd17574">
    <property type="entry name" value="REC_OmpR"/>
    <property type="match status" value="1"/>
</dbReference>
<gene>
    <name evidence="11" type="ORF">DFO77_11775</name>
</gene>
<evidence type="ECO:0000256" key="7">
    <source>
        <dbReference type="PROSITE-ProRule" id="PRU00169"/>
    </source>
</evidence>
<dbReference type="PANTHER" id="PTHR43547">
    <property type="entry name" value="TWO-COMPONENT HISTIDINE KINASE"/>
    <property type="match status" value="1"/>
</dbReference>
<feature type="domain" description="HTH araC/xylS-type" evidence="8">
    <location>
        <begin position="1242"/>
        <end position="1341"/>
    </location>
</feature>
<keyword evidence="4" id="KW-0805">Transcription regulation</keyword>
<dbReference type="SUPFAM" id="SSF55874">
    <property type="entry name" value="ATPase domain of HSP90 chaperone/DNA topoisomerase II/histidine kinase"/>
    <property type="match status" value="1"/>
</dbReference>
<dbReference type="InterPro" id="IPR036097">
    <property type="entry name" value="HisK_dim/P_sf"/>
</dbReference>
<dbReference type="PANTHER" id="PTHR43547:SF2">
    <property type="entry name" value="HYBRID SIGNAL TRANSDUCTION HISTIDINE KINASE C"/>
    <property type="match status" value="1"/>
</dbReference>
<dbReference type="Pfam" id="PF07495">
    <property type="entry name" value="Y_Y_Y"/>
    <property type="match status" value="1"/>
</dbReference>
<dbReference type="FunFam" id="2.60.40.10:FF:000791">
    <property type="entry name" value="Two-component system sensor histidine kinase/response regulator"/>
    <property type="match status" value="1"/>
</dbReference>
<dbReference type="InterPro" id="IPR001789">
    <property type="entry name" value="Sig_transdc_resp-reg_receiver"/>
</dbReference>
<dbReference type="PROSITE" id="PS01124">
    <property type="entry name" value="HTH_ARAC_FAMILY_2"/>
    <property type="match status" value="1"/>
</dbReference>
<reference evidence="11 12" key="1">
    <citation type="submission" date="2018-07" db="EMBL/GenBank/DDBJ databases">
        <title>Freshwater and sediment microbial communities from various areas in North America, analyzing microbe dynamics in response to fracking.</title>
        <authorList>
            <person name="Lamendella R."/>
        </authorList>
    </citation>
    <scope>NUCLEOTIDE SEQUENCE [LARGE SCALE GENOMIC DNA]</scope>
    <source>
        <strain evidence="11 12">160A</strain>
    </source>
</reference>
<dbReference type="PROSITE" id="PS50110">
    <property type="entry name" value="RESPONSE_REGULATORY"/>
    <property type="match status" value="1"/>
</dbReference>
<dbReference type="InterPro" id="IPR011110">
    <property type="entry name" value="Reg_prop"/>
</dbReference>
<dbReference type="SUPFAM" id="SSF63829">
    <property type="entry name" value="Calcium-dependent phosphotriesterase"/>
    <property type="match status" value="2"/>
</dbReference>
<evidence type="ECO:0000313" key="11">
    <source>
        <dbReference type="EMBL" id="RCW31629.1"/>
    </source>
</evidence>
<dbReference type="Pfam" id="PF00072">
    <property type="entry name" value="Response_reg"/>
    <property type="match status" value="1"/>
</dbReference>
<dbReference type="SMART" id="SM00387">
    <property type="entry name" value="HATPase_c"/>
    <property type="match status" value="1"/>
</dbReference>
<dbReference type="Gene3D" id="1.10.10.60">
    <property type="entry name" value="Homeodomain-like"/>
    <property type="match status" value="1"/>
</dbReference>
<dbReference type="InterPro" id="IPR018060">
    <property type="entry name" value="HTH_AraC"/>
</dbReference>
<keyword evidence="6" id="KW-0804">Transcription</keyword>
<dbReference type="InterPro" id="IPR004358">
    <property type="entry name" value="Sig_transdc_His_kin-like_C"/>
</dbReference>
<dbReference type="InterPro" id="IPR018062">
    <property type="entry name" value="HTH_AraC-typ_CS"/>
</dbReference>
<dbReference type="Gene3D" id="3.30.565.10">
    <property type="entry name" value="Histidine kinase-like ATPase, C-terminal domain"/>
    <property type="match status" value="1"/>
</dbReference>
<dbReference type="SUPFAM" id="SSF46689">
    <property type="entry name" value="Homeodomain-like"/>
    <property type="match status" value="1"/>
</dbReference>
<organism evidence="11 12">
    <name type="scientific">Marinilabilia salmonicolor</name>
    <dbReference type="NCBI Taxonomy" id="989"/>
    <lineage>
        <taxon>Bacteria</taxon>
        <taxon>Pseudomonadati</taxon>
        <taxon>Bacteroidota</taxon>
        <taxon>Bacteroidia</taxon>
        <taxon>Marinilabiliales</taxon>
        <taxon>Marinilabiliaceae</taxon>
        <taxon>Marinilabilia</taxon>
    </lineage>
</organism>
<dbReference type="InterPro" id="IPR009057">
    <property type="entry name" value="Homeodomain-like_sf"/>
</dbReference>
<accession>A0A368US41</accession>
<feature type="domain" description="Histidine kinase" evidence="9">
    <location>
        <begin position="851"/>
        <end position="1060"/>
    </location>
</feature>
<dbReference type="EMBL" id="QPIZ01000017">
    <property type="protein sequence ID" value="RCW31629.1"/>
    <property type="molecule type" value="Genomic_DNA"/>
</dbReference>
<feature type="modified residue" description="4-aspartylphosphate" evidence="7">
    <location>
        <position position="1143"/>
    </location>
</feature>
<dbReference type="Gene3D" id="3.40.50.2300">
    <property type="match status" value="1"/>
</dbReference>
<evidence type="ECO:0000256" key="6">
    <source>
        <dbReference type="ARBA" id="ARBA00023163"/>
    </source>
</evidence>
<dbReference type="SUPFAM" id="SSF47384">
    <property type="entry name" value="Homodimeric domain of signal transducing histidine kinase"/>
    <property type="match status" value="1"/>
</dbReference>
<dbReference type="InterPro" id="IPR015943">
    <property type="entry name" value="WD40/YVTN_repeat-like_dom_sf"/>
</dbReference>
<dbReference type="PROSITE" id="PS50109">
    <property type="entry name" value="HIS_KIN"/>
    <property type="match status" value="1"/>
</dbReference>
<proteinExistence type="predicted"/>
<comment type="catalytic activity">
    <reaction evidence="1">
        <text>ATP + protein L-histidine = ADP + protein N-phospho-L-histidine.</text>
        <dbReference type="EC" id="2.7.13.3"/>
    </reaction>
</comment>
<sequence length="1343" mass="152381">MTHKNPIFILLIFFTPLWGAANPQSVKFKNLNVENGLSSNWVKCFLEDSRGFLWIGTSDGLNRYNGYQFETYKYSSDSIESLNDNNINVIFEDRNKKLWVGTHWGINLYLRDQNRFMSIPGLENYVSDIFELPNGELLIGSPGGLYLLNPKSLSVLQINPRLKIEKISGDSYGNIFIAGAHGAFLFKAPEIPNALFKPPDDETSLLSGCFINSMLIDSHDRIWLGTSSCGLSLLIPDSTHTRFSSQRFQHDRNVHSSISKGAILSVEEGPDGNIWVGLENGGLNILTPPDKKDDQSVVEHFTHSPVDKRSLSFNSIHALYKDSKGIMWLGLYSNGVDFYHQNLFQFSHYYSLPGVQNSLTSNSVNIFLELENEILIGTENGLNALNKQSGDIRLYLPDTEDQDRQIVWSLLRDKKGRIWIGTWDNGIIVYDPETGKKRNFRHDPDNPHSLGNNHVFGIIEDSRGTIWVACLGGGLNRYNPEKQNFKRYQFGNPVNSISNDWVVTLLESSNDELWISTTRGLNVLNLRTNRFHTFWHEQNNPASISSDNAICLFEDSKKNIWIGTKNGLNLFVRKDSSFIRYGIKDGFPDNTINAIQEDASGNLWVSSKKGLSKIVDAISCPKNPEVQNFDIHDGLQGLEFNRRSALQTKDGRLFFGGMNGFNVFDPQVIKTETHHPPVAFSDFLLFNKPAETGTPNAPLEKHINECRKAELEHDESVFTIKFAAPEYLNPQKIKYAYKLKGFDQYWTEADPSRSATYTNLNAGKYTFLVATSTGTDYNYEAASSVSITIHPPWWLSLPAKVSYVILIVLILYFFRRYTIISVNMKSKLWLDHLQKEKEEELTQLKLQFFTNISHELRTPLTIIFNPLNKLKEKWDNSSELQIIHHNFLKINRLVDQILNFRRIESGAMPVGKTPFDIICTVKATADNFAYQARAGKIDLFFQTTHSKLLIIHDQEKIELILTNLISNAIKFTPKKGEIYIETALNKDTLILKVIDTGTGIPEPEMEKIFDRFYSAGKANSSSGIGLNLVKRVTDLLNGTVTVESRPGQGSSFIINLPLSENEILEASPDSSLTMISKINLPDSSQQIAAPSENITVMVVDDDPEICDTIRESLKEWFYVTTECDAKEGIKIIKSVVPDLVISDVMMPDINGYELCEKIKTDLRTSHIPVILLTADSSRTGRLEGFETGADDYLCKPFEADILISRIRNLIKQRERLKHQLIRQDLTINPESKIRESERKFLQQVLDIIKENFEDPEFNANTIIEQSGMSRSVFYKKFKAVSNQSLRELIKQNRLRRASQLLSEGKLSVSEVAYVCGFSDPSYFNRVFKEEFQVTPGEFVSKPN</sequence>
<dbReference type="SMART" id="SM00342">
    <property type="entry name" value="HTH_ARAC"/>
    <property type="match status" value="1"/>
</dbReference>
<evidence type="ECO:0000313" key="12">
    <source>
        <dbReference type="Proteomes" id="UP000252733"/>
    </source>
</evidence>
<dbReference type="InterPro" id="IPR011006">
    <property type="entry name" value="CheY-like_superfamily"/>
</dbReference>
<feature type="domain" description="Response regulatory" evidence="10">
    <location>
        <begin position="1095"/>
        <end position="1210"/>
    </location>
</feature>
<dbReference type="Pfam" id="PF02518">
    <property type="entry name" value="HATPase_c"/>
    <property type="match status" value="1"/>
</dbReference>
<dbReference type="Gene3D" id="2.60.40.10">
    <property type="entry name" value="Immunoglobulins"/>
    <property type="match status" value="1"/>
</dbReference>
<dbReference type="SMART" id="SM00388">
    <property type="entry name" value="HisKA"/>
    <property type="match status" value="1"/>
</dbReference>
<dbReference type="RefSeq" id="WP_114437420.1">
    <property type="nucleotide sequence ID" value="NZ_QPIZ01000017.1"/>
</dbReference>
<dbReference type="GO" id="GO:0003700">
    <property type="term" value="F:DNA-binding transcription factor activity"/>
    <property type="evidence" value="ECO:0007669"/>
    <property type="project" value="InterPro"/>
</dbReference>
<evidence type="ECO:0000256" key="2">
    <source>
        <dbReference type="ARBA" id="ARBA00012438"/>
    </source>
</evidence>
<dbReference type="InterPro" id="IPR003594">
    <property type="entry name" value="HATPase_dom"/>
</dbReference>
<keyword evidence="11" id="KW-0808">Transferase</keyword>
<dbReference type="PROSITE" id="PS00041">
    <property type="entry name" value="HTH_ARAC_FAMILY_1"/>
    <property type="match status" value="1"/>
</dbReference>
<comment type="caution">
    <text evidence="11">The sequence shown here is derived from an EMBL/GenBank/DDBJ whole genome shotgun (WGS) entry which is preliminary data.</text>
</comment>
<dbReference type="InterPro" id="IPR003661">
    <property type="entry name" value="HisK_dim/P_dom"/>
</dbReference>
<dbReference type="GO" id="GO:0000155">
    <property type="term" value="F:phosphorelay sensor kinase activity"/>
    <property type="evidence" value="ECO:0007669"/>
    <property type="project" value="InterPro"/>
</dbReference>
<dbReference type="InterPro" id="IPR011123">
    <property type="entry name" value="Y_Y_Y"/>
</dbReference>
<dbReference type="GO" id="GO:0043565">
    <property type="term" value="F:sequence-specific DNA binding"/>
    <property type="evidence" value="ECO:0007669"/>
    <property type="project" value="InterPro"/>
</dbReference>
<dbReference type="PRINTS" id="PR00344">
    <property type="entry name" value="BCTRLSENSOR"/>
</dbReference>
<keyword evidence="3 7" id="KW-0597">Phosphoprotein</keyword>
<evidence type="ECO:0000259" key="10">
    <source>
        <dbReference type="PROSITE" id="PS50110"/>
    </source>
</evidence>
<evidence type="ECO:0000256" key="1">
    <source>
        <dbReference type="ARBA" id="ARBA00000085"/>
    </source>
</evidence>
<dbReference type="Proteomes" id="UP000252733">
    <property type="component" value="Unassembled WGS sequence"/>
</dbReference>
<dbReference type="SMART" id="SM00448">
    <property type="entry name" value="REC"/>
    <property type="match status" value="1"/>
</dbReference>
<dbReference type="CDD" id="cd00075">
    <property type="entry name" value="HATPase"/>
    <property type="match status" value="1"/>
</dbReference>
<dbReference type="CDD" id="cd00082">
    <property type="entry name" value="HisKA"/>
    <property type="match status" value="1"/>
</dbReference>
<dbReference type="InterPro" id="IPR005467">
    <property type="entry name" value="His_kinase_dom"/>
</dbReference>
<evidence type="ECO:0000259" key="8">
    <source>
        <dbReference type="PROSITE" id="PS01124"/>
    </source>
</evidence>
<name>A0A368US41_9BACT</name>
<dbReference type="Gene3D" id="2.130.10.10">
    <property type="entry name" value="YVTN repeat-like/Quinoprotein amine dehydrogenase"/>
    <property type="match status" value="4"/>
</dbReference>
<dbReference type="InterPro" id="IPR036890">
    <property type="entry name" value="HATPase_C_sf"/>
</dbReference>
<keyword evidence="5" id="KW-0238">DNA-binding</keyword>
<dbReference type="Pfam" id="PF12833">
    <property type="entry name" value="HTH_18"/>
    <property type="match status" value="1"/>
</dbReference>
<dbReference type="Pfam" id="PF07494">
    <property type="entry name" value="Reg_prop"/>
    <property type="match status" value="7"/>
</dbReference>
<evidence type="ECO:0000256" key="5">
    <source>
        <dbReference type="ARBA" id="ARBA00023125"/>
    </source>
</evidence>
<dbReference type="SUPFAM" id="SSF52172">
    <property type="entry name" value="CheY-like"/>
    <property type="match status" value="1"/>
</dbReference>
<protein>
    <recommendedName>
        <fullName evidence="2">histidine kinase</fullName>
        <ecNumber evidence="2">2.7.13.3</ecNumber>
    </recommendedName>
</protein>